<dbReference type="InterPro" id="IPR051907">
    <property type="entry name" value="DoxX-like_oxidoreductase"/>
</dbReference>
<dbReference type="OrthoDB" id="9813193at2"/>
<dbReference type="STRING" id="1035707.SAMN05216552_100414"/>
<evidence type="ECO:0000256" key="7">
    <source>
        <dbReference type="SAM" id="Phobius"/>
    </source>
</evidence>
<keyword evidence="5 7" id="KW-1133">Transmembrane helix</keyword>
<feature type="transmembrane region" description="Helical" evidence="7">
    <location>
        <begin position="54"/>
        <end position="75"/>
    </location>
</feature>
<dbReference type="GO" id="GO:0005886">
    <property type="term" value="C:plasma membrane"/>
    <property type="evidence" value="ECO:0007669"/>
    <property type="project" value="UniProtKB-SubCell"/>
</dbReference>
<dbReference type="InterPro" id="IPR032808">
    <property type="entry name" value="DoxX"/>
</dbReference>
<dbReference type="PANTHER" id="PTHR33452">
    <property type="entry name" value="OXIDOREDUCTASE CATD-RELATED"/>
    <property type="match status" value="1"/>
</dbReference>
<dbReference type="Pfam" id="PF07681">
    <property type="entry name" value="DoxX"/>
    <property type="match status" value="1"/>
</dbReference>
<gene>
    <name evidence="8" type="ORF">SAMN05216552_100414</name>
</gene>
<comment type="similarity">
    <text evidence="2">Belongs to the DoxX family.</text>
</comment>
<protein>
    <submittedName>
        <fullName evidence="8">Putative oxidoreductase</fullName>
    </submittedName>
</protein>
<comment type="subcellular location">
    <subcellularLocation>
        <location evidence="1">Cell membrane</location>
        <topology evidence="1">Multi-pass membrane protein</topology>
    </subcellularLocation>
</comment>
<evidence type="ECO:0000256" key="2">
    <source>
        <dbReference type="ARBA" id="ARBA00006679"/>
    </source>
</evidence>
<keyword evidence="6 7" id="KW-0472">Membrane</keyword>
<evidence type="ECO:0000256" key="4">
    <source>
        <dbReference type="ARBA" id="ARBA00022692"/>
    </source>
</evidence>
<evidence type="ECO:0000256" key="1">
    <source>
        <dbReference type="ARBA" id="ARBA00004651"/>
    </source>
</evidence>
<keyword evidence="3" id="KW-1003">Cell membrane</keyword>
<organism evidence="8 9">
    <name type="scientific">Pseudoduganella namucuonensis</name>
    <dbReference type="NCBI Taxonomy" id="1035707"/>
    <lineage>
        <taxon>Bacteria</taxon>
        <taxon>Pseudomonadati</taxon>
        <taxon>Pseudomonadota</taxon>
        <taxon>Betaproteobacteria</taxon>
        <taxon>Burkholderiales</taxon>
        <taxon>Oxalobacteraceae</taxon>
        <taxon>Telluria group</taxon>
        <taxon>Pseudoduganella</taxon>
    </lineage>
</organism>
<evidence type="ECO:0000313" key="9">
    <source>
        <dbReference type="Proteomes" id="UP000199391"/>
    </source>
</evidence>
<evidence type="ECO:0000256" key="6">
    <source>
        <dbReference type="ARBA" id="ARBA00023136"/>
    </source>
</evidence>
<dbReference type="RefSeq" id="WP_093554426.1">
    <property type="nucleotide sequence ID" value="NZ_FPBO01000004.1"/>
</dbReference>
<dbReference type="Proteomes" id="UP000199391">
    <property type="component" value="Unassembled WGS sequence"/>
</dbReference>
<name>A0A1I7GPN4_9BURK</name>
<feature type="transmembrane region" description="Helical" evidence="7">
    <location>
        <begin position="108"/>
        <end position="130"/>
    </location>
</feature>
<evidence type="ECO:0000313" key="8">
    <source>
        <dbReference type="EMBL" id="SFU50369.1"/>
    </source>
</evidence>
<reference evidence="9" key="1">
    <citation type="submission" date="2016-10" db="EMBL/GenBank/DDBJ databases">
        <authorList>
            <person name="Varghese N."/>
            <person name="Submissions S."/>
        </authorList>
    </citation>
    <scope>NUCLEOTIDE SEQUENCE [LARGE SCALE GENOMIC DNA]</scope>
    <source>
        <strain evidence="9">CGMCC 1.11014</strain>
    </source>
</reference>
<feature type="transmembrane region" description="Helical" evidence="7">
    <location>
        <begin position="16"/>
        <end position="34"/>
    </location>
</feature>
<accession>A0A1I7GPN4</accession>
<sequence>MRGLLRKLSGPSTPDIGLLFARVAGALLLLWVHGLPKIAHYQEELLRIDDPLGMGRAVTLWCALLAEVACPLLIALGLLTRLAALPVVFLLGVSMFLVHPGWSVAEGQFGWLLLIVFGTIALSGAGRYSLDARL</sequence>
<keyword evidence="9" id="KW-1185">Reference proteome</keyword>
<evidence type="ECO:0000256" key="3">
    <source>
        <dbReference type="ARBA" id="ARBA00022475"/>
    </source>
</evidence>
<dbReference type="EMBL" id="FPBO01000004">
    <property type="protein sequence ID" value="SFU50369.1"/>
    <property type="molecule type" value="Genomic_DNA"/>
</dbReference>
<dbReference type="PANTHER" id="PTHR33452:SF1">
    <property type="entry name" value="INNER MEMBRANE PROTEIN YPHA-RELATED"/>
    <property type="match status" value="1"/>
</dbReference>
<dbReference type="AlphaFoldDB" id="A0A1I7GPN4"/>
<proteinExistence type="inferred from homology"/>
<keyword evidence="4 7" id="KW-0812">Transmembrane</keyword>
<feature type="transmembrane region" description="Helical" evidence="7">
    <location>
        <begin position="82"/>
        <end position="102"/>
    </location>
</feature>
<evidence type="ECO:0000256" key="5">
    <source>
        <dbReference type="ARBA" id="ARBA00022989"/>
    </source>
</evidence>